<organism evidence="4 5">
    <name type="scientific">Pseudohalioglobus lutimaris</name>
    <dbReference type="NCBI Taxonomy" id="1737061"/>
    <lineage>
        <taxon>Bacteria</taxon>
        <taxon>Pseudomonadati</taxon>
        <taxon>Pseudomonadota</taxon>
        <taxon>Gammaproteobacteria</taxon>
        <taxon>Cellvibrionales</taxon>
        <taxon>Halieaceae</taxon>
        <taxon>Pseudohalioglobus</taxon>
    </lineage>
</organism>
<dbReference type="PRINTS" id="PR00080">
    <property type="entry name" value="SDRFAMILY"/>
</dbReference>
<dbReference type="PANTHER" id="PTHR43115">
    <property type="entry name" value="DEHYDROGENASE/REDUCTASE SDR FAMILY MEMBER 11"/>
    <property type="match status" value="1"/>
</dbReference>
<comment type="similarity">
    <text evidence="1 3">Belongs to the short-chain dehydrogenases/reductases (SDR) family.</text>
</comment>
<evidence type="ECO:0000256" key="2">
    <source>
        <dbReference type="ARBA" id="ARBA00023002"/>
    </source>
</evidence>
<accession>A0A2N5X523</accession>
<dbReference type="Gene3D" id="3.40.50.720">
    <property type="entry name" value="NAD(P)-binding Rossmann-like Domain"/>
    <property type="match status" value="1"/>
</dbReference>
<dbReference type="PANTHER" id="PTHR43115:SF4">
    <property type="entry name" value="DEHYDROGENASE_REDUCTASE SDR FAMILY MEMBER 11"/>
    <property type="match status" value="1"/>
</dbReference>
<protein>
    <submittedName>
        <fullName evidence="4">KR domain-containing protein</fullName>
    </submittedName>
</protein>
<dbReference type="PRINTS" id="PR00081">
    <property type="entry name" value="GDHRDH"/>
</dbReference>
<dbReference type="AlphaFoldDB" id="A0A2N5X523"/>
<evidence type="ECO:0000313" key="4">
    <source>
        <dbReference type="EMBL" id="PLW69581.1"/>
    </source>
</evidence>
<proteinExistence type="inferred from homology"/>
<dbReference type="InterPro" id="IPR036291">
    <property type="entry name" value="NAD(P)-bd_dom_sf"/>
</dbReference>
<dbReference type="CDD" id="cd05233">
    <property type="entry name" value="SDR_c"/>
    <property type="match status" value="1"/>
</dbReference>
<gene>
    <name evidence="4" type="ORF">C0039_06100</name>
</gene>
<keyword evidence="2" id="KW-0560">Oxidoreductase</keyword>
<dbReference type="EMBL" id="PKUS01000005">
    <property type="protein sequence ID" value="PLW69581.1"/>
    <property type="molecule type" value="Genomic_DNA"/>
</dbReference>
<dbReference type="SUPFAM" id="SSF51735">
    <property type="entry name" value="NAD(P)-binding Rossmann-fold domains"/>
    <property type="match status" value="1"/>
</dbReference>
<comment type="caution">
    <text evidence="4">The sequence shown here is derived from an EMBL/GenBank/DDBJ whole genome shotgun (WGS) entry which is preliminary data.</text>
</comment>
<dbReference type="Proteomes" id="UP000235005">
    <property type="component" value="Unassembled WGS sequence"/>
</dbReference>
<evidence type="ECO:0000313" key="5">
    <source>
        <dbReference type="Proteomes" id="UP000235005"/>
    </source>
</evidence>
<dbReference type="Pfam" id="PF00106">
    <property type="entry name" value="adh_short"/>
    <property type="match status" value="1"/>
</dbReference>
<evidence type="ECO:0000256" key="1">
    <source>
        <dbReference type="ARBA" id="ARBA00006484"/>
    </source>
</evidence>
<dbReference type="InterPro" id="IPR002347">
    <property type="entry name" value="SDR_fam"/>
</dbReference>
<dbReference type="RefSeq" id="WP_076001840.1">
    <property type="nucleotide sequence ID" value="NZ_PKUS01000005.1"/>
</dbReference>
<keyword evidence="5" id="KW-1185">Reference proteome</keyword>
<evidence type="ECO:0000256" key="3">
    <source>
        <dbReference type="RuleBase" id="RU000363"/>
    </source>
</evidence>
<sequence length="283" mass="30794">MTDWKGRVCVITGAGSGIGAGLARYALQQGMHVIGADVDTAGLQRVTDSAPEGQGSLSTYELDVANADAVANFADWVYAEHGKVNLLFNNAGVLVDGKCWERPLRDWRWIIDVNVMGVIHGLHHFVPRMLQQGEPARVINTASIGGLLGGGTFMSQYQTTKHAVVVLTESLYRELAQEPGEITASVLCPAEVATEIWHSERLRPADERVTLGTAEQEFHDAVANNVAAGPSPDEFAALVFKGIEAGQFWLIPDTAFMPLLEQRTDEIAQQRNPDVVTNIDFDR</sequence>
<dbReference type="OrthoDB" id="6503536at2"/>
<name>A0A2N5X523_9GAMM</name>
<dbReference type="GO" id="GO:0016491">
    <property type="term" value="F:oxidoreductase activity"/>
    <property type="evidence" value="ECO:0007669"/>
    <property type="project" value="UniProtKB-KW"/>
</dbReference>
<reference evidence="4 5" key="1">
    <citation type="submission" date="2018-01" db="EMBL/GenBank/DDBJ databases">
        <title>The draft genome sequence of Halioglobus lutimaris HF004.</title>
        <authorList>
            <person name="Du Z.-J."/>
            <person name="Shi M.-J."/>
        </authorList>
    </citation>
    <scope>NUCLEOTIDE SEQUENCE [LARGE SCALE GENOMIC DNA]</scope>
    <source>
        <strain evidence="4 5">HF004</strain>
    </source>
</reference>